<dbReference type="GO" id="GO:0019748">
    <property type="term" value="P:secondary metabolic process"/>
    <property type="evidence" value="ECO:0007669"/>
    <property type="project" value="TreeGrafter"/>
</dbReference>
<evidence type="ECO:0000256" key="1">
    <source>
        <dbReference type="ARBA" id="ARBA00023239"/>
    </source>
</evidence>
<dbReference type="Pfam" id="PF04909">
    <property type="entry name" value="Amidohydro_2"/>
    <property type="match status" value="1"/>
</dbReference>
<dbReference type="PANTHER" id="PTHR21240:SF28">
    <property type="entry name" value="ISO-OROTATE DECARBOXYLASE (EUROFUNG)"/>
    <property type="match status" value="1"/>
</dbReference>
<reference evidence="3 4" key="1">
    <citation type="submission" date="2019-02" db="EMBL/GenBank/DDBJ databases">
        <title>Paracoccus subflavus sp. nov., isolated from marine sediment of the Pacific Ocean.</title>
        <authorList>
            <person name="Zhang G."/>
        </authorList>
    </citation>
    <scope>NUCLEOTIDE SEQUENCE [LARGE SCALE GENOMIC DNA]</scope>
    <source>
        <strain evidence="3 4">GY0581</strain>
    </source>
</reference>
<keyword evidence="3" id="KW-0378">Hydrolase</keyword>
<accession>A0A4Q9FVB3</accession>
<dbReference type="InterPro" id="IPR032466">
    <property type="entry name" value="Metal_Hydrolase"/>
</dbReference>
<dbReference type="OrthoDB" id="149172at2"/>
<dbReference type="GO" id="GO:0016787">
    <property type="term" value="F:hydrolase activity"/>
    <property type="evidence" value="ECO:0007669"/>
    <property type="project" value="UniProtKB-KW"/>
</dbReference>
<comment type="caution">
    <text evidence="3">The sequence shown here is derived from an EMBL/GenBank/DDBJ whole genome shotgun (WGS) entry which is preliminary data.</text>
</comment>
<evidence type="ECO:0000313" key="3">
    <source>
        <dbReference type="EMBL" id="TBN36369.1"/>
    </source>
</evidence>
<dbReference type="Proteomes" id="UP000293520">
    <property type="component" value="Unassembled WGS sequence"/>
</dbReference>
<organism evidence="3 4">
    <name type="scientific">Paracoccus subflavus</name>
    <dbReference type="NCBI Taxonomy" id="2528244"/>
    <lineage>
        <taxon>Bacteria</taxon>
        <taxon>Pseudomonadati</taxon>
        <taxon>Pseudomonadota</taxon>
        <taxon>Alphaproteobacteria</taxon>
        <taxon>Rhodobacterales</taxon>
        <taxon>Paracoccaceae</taxon>
        <taxon>Paracoccus</taxon>
    </lineage>
</organism>
<dbReference type="RefSeq" id="WP_130992248.1">
    <property type="nucleotide sequence ID" value="NZ_SISK01000018.1"/>
</dbReference>
<dbReference type="PANTHER" id="PTHR21240">
    <property type="entry name" value="2-AMINO-3-CARBOXYLMUCONATE-6-SEMIALDEHYDE DECARBOXYLASE"/>
    <property type="match status" value="1"/>
</dbReference>
<name>A0A4Q9FVB3_9RHOB</name>
<protein>
    <submittedName>
        <fullName evidence="3">Amidohydrolase</fullName>
    </submittedName>
</protein>
<keyword evidence="1" id="KW-0456">Lyase</keyword>
<keyword evidence="4" id="KW-1185">Reference proteome</keyword>
<dbReference type="Gene3D" id="3.20.20.140">
    <property type="entry name" value="Metal-dependent hydrolases"/>
    <property type="match status" value="1"/>
</dbReference>
<dbReference type="GO" id="GO:0005737">
    <property type="term" value="C:cytoplasm"/>
    <property type="evidence" value="ECO:0007669"/>
    <property type="project" value="TreeGrafter"/>
</dbReference>
<proteinExistence type="predicted"/>
<dbReference type="SUPFAM" id="SSF51556">
    <property type="entry name" value="Metallo-dependent hydrolases"/>
    <property type="match status" value="1"/>
</dbReference>
<feature type="domain" description="Amidohydrolase-related" evidence="2">
    <location>
        <begin position="8"/>
        <end position="310"/>
    </location>
</feature>
<sequence length="331" mass="35105">MPDTAVTDFHTHVVPADFPPQRGGEPLWPSMRRLSDSEAEVMIAGRVFRRIDARSWDVRARLSDMDRDGVDRQVLSPMPELLSYWFADHSAQGFCAHLNASLAEMTAARPDRFAAYGAVPMQAPRLAAGMVRDLAAAGFAGIEIGSHVNGLPLGHRQFDPVYEAAEAEGMVVMVHALHPAGLERVGAGGDAAVSLFPLESTLAALSMLTGGVLARFPGLKVVLAHGGGGLAILSARLAQVQAAVAPPHLAECGGDAADLSRRFHLDSIVYDPEVLRFLAARQGLGRVVMGSDYPFAVMQNDPAGFVREALGPGAAAVLSRRPDLSDDVSNC</sequence>
<dbReference type="InterPro" id="IPR032465">
    <property type="entry name" value="ACMSD"/>
</dbReference>
<dbReference type="GO" id="GO:0016831">
    <property type="term" value="F:carboxy-lyase activity"/>
    <property type="evidence" value="ECO:0007669"/>
    <property type="project" value="InterPro"/>
</dbReference>
<evidence type="ECO:0000313" key="4">
    <source>
        <dbReference type="Proteomes" id="UP000293520"/>
    </source>
</evidence>
<gene>
    <name evidence="3" type="ORF">EYE42_15645</name>
</gene>
<evidence type="ECO:0000259" key="2">
    <source>
        <dbReference type="Pfam" id="PF04909"/>
    </source>
</evidence>
<dbReference type="AlphaFoldDB" id="A0A4Q9FVB3"/>
<dbReference type="EMBL" id="SISK01000018">
    <property type="protein sequence ID" value="TBN36369.1"/>
    <property type="molecule type" value="Genomic_DNA"/>
</dbReference>
<dbReference type="InterPro" id="IPR006680">
    <property type="entry name" value="Amidohydro-rel"/>
</dbReference>